<dbReference type="AlphaFoldDB" id="E6QBG7"/>
<protein>
    <submittedName>
        <fullName evidence="1">Uncharacterized protein</fullName>
    </submittedName>
</protein>
<comment type="caution">
    <text evidence="1">The sequence shown here is derived from an EMBL/GenBank/DDBJ whole genome shotgun (WGS) entry which is preliminary data.</text>
</comment>
<name>E6QBG7_9ZZZZ</name>
<gene>
    <name evidence="1" type="ORF">CARN5_2002</name>
</gene>
<evidence type="ECO:0000313" key="1">
    <source>
        <dbReference type="EMBL" id="CBI04543.1"/>
    </source>
</evidence>
<dbReference type="EMBL" id="CABP01000070">
    <property type="protein sequence ID" value="CBI04543.1"/>
    <property type="molecule type" value="Genomic_DNA"/>
</dbReference>
<accession>E6QBG7</accession>
<proteinExistence type="predicted"/>
<sequence>MRSKRLPTLPDTPPHDRNTCRRWWEHAAERGDVAARKNLEILAQWQPRVVPIAFSIRAIIDAQESAFAYGGWQP</sequence>
<reference evidence="1" key="1">
    <citation type="submission" date="2009-10" db="EMBL/GenBank/DDBJ databases">
        <title>Diversity of trophic interactions inside an arsenic-rich microbial ecosystem.</title>
        <authorList>
            <person name="Bertin P.N."/>
            <person name="Heinrich-Salmeron A."/>
            <person name="Pelletier E."/>
            <person name="Goulhen-Chollet F."/>
            <person name="Arsene-Ploetze F."/>
            <person name="Gallien S."/>
            <person name="Calteau A."/>
            <person name="Vallenet D."/>
            <person name="Casiot C."/>
            <person name="Chane-Woon-Ming B."/>
            <person name="Giloteaux L."/>
            <person name="Barakat M."/>
            <person name="Bonnefoy V."/>
            <person name="Bruneel O."/>
            <person name="Chandler M."/>
            <person name="Cleiss J."/>
            <person name="Duran R."/>
            <person name="Elbaz-Poulichet F."/>
            <person name="Fonknechten N."/>
            <person name="Lauga B."/>
            <person name="Mornico D."/>
            <person name="Ortet P."/>
            <person name="Schaeffer C."/>
            <person name="Siguier P."/>
            <person name="Alexander Thil Smith A."/>
            <person name="Van Dorsselaer A."/>
            <person name="Weissenbach J."/>
            <person name="Medigue C."/>
            <person name="Le Paslier D."/>
        </authorList>
    </citation>
    <scope>NUCLEOTIDE SEQUENCE</scope>
</reference>
<organism evidence="1">
    <name type="scientific">mine drainage metagenome</name>
    <dbReference type="NCBI Taxonomy" id="410659"/>
    <lineage>
        <taxon>unclassified sequences</taxon>
        <taxon>metagenomes</taxon>
        <taxon>ecological metagenomes</taxon>
    </lineage>
</organism>